<evidence type="ECO:0000313" key="3">
    <source>
        <dbReference type="Proteomes" id="UP000530564"/>
    </source>
</evidence>
<evidence type="ECO:0000313" key="2">
    <source>
        <dbReference type="EMBL" id="MBB3890164.1"/>
    </source>
</evidence>
<proteinExistence type="predicted"/>
<reference evidence="2 3" key="1">
    <citation type="submission" date="2020-08" db="EMBL/GenBank/DDBJ databases">
        <title>Genomic Encyclopedia of Type Strains, Phase IV (KMG-IV): sequencing the most valuable type-strain genomes for metagenomic binning, comparative biology and taxonomic classification.</title>
        <authorList>
            <person name="Goeker M."/>
        </authorList>
    </citation>
    <scope>NUCLEOTIDE SEQUENCE [LARGE SCALE GENOMIC DNA]</scope>
    <source>
        <strain evidence="2 3">DSM 21793</strain>
    </source>
</reference>
<accession>A0A839ZVS6</accession>
<organism evidence="2 3">
    <name type="scientific">Phenylobacterium haematophilum</name>
    <dbReference type="NCBI Taxonomy" id="98513"/>
    <lineage>
        <taxon>Bacteria</taxon>
        <taxon>Pseudomonadati</taxon>
        <taxon>Pseudomonadota</taxon>
        <taxon>Alphaproteobacteria</taxon>
        <taxon>Caulobacterales</taxon>
        <taxon>Caulobacteraceae</taxon>
        <taxon>Phenylobacterium</taxon>
    </lineage>
</organism>
<feature type="domain" description="Beta-lactamase-related" evidence="1">
    <location>
        <begin position="23"/>
        <end position="395"/>
    </location>
</feature>
<comment type="caution">
    <text evidence="2">The sequence shown here is derived from an EMBL/GenBank/DDBJ whole genome shotgun (WGS) entry which is preliminary data.</text>
</comment>
<gene>
    <name evidence="2" type="ORF">GGQ61_000861</name>
</gene>
<dbReference type="InterPro" id="IPR050789">
    <property type="entry name" value="Diverse_Enzym_Activities"/>
</dbReference>
<dbReference type="InterPro" id="IPR012338">
    <property type="entry name" value="Beta-lactam/transpept-like"/>
</dbReference>
<dbReference type="Pfam" id="PF00144">
    <property type="entry name" value="Beta-lactamase"/>
    <property type="match status" value="1"/>
</dbReference>
<dbReference type="InterPro" id="IPR001466">
    <property type="entry name" value="Beta-lactam-related"/>
</dbReference>
<dbReference type="Proteomes" id="UP000530564">
    <property type="component" value="Unassembled WGS sequence"/>
</dbReference>
<dbReference type="Gene3D" id="3.40.710.10">
    <property type="entry name" value="DD-peptidase/beta-lactamase superfamily"/>
    <property type="match status" value="1"/>
</dbReference>
<dbReference type="PANTHER" id="PTHR43283">
    <property type="entry name" value="BETA-LACTAMASE-RELATED"/>
    <property type="match status" value="1"/>
</dbReference>
<name>A0A839ZVS6_9CAUL</name>
<dbReference type="RefSeq" id="WP_183770029.1">
    <property type="nucleotide sequence ID" value="NZ_JACIDK010000001.1"/>
</dbReference>
<evidence type="ECO:0000259" key="1">
    <source>
        <dbReference type="Pfam" id="PF00144"/>
    </source>
</evidence>
<dbReference type="SUPFAM" id="SSF56601">
    <property type="entry name" value="beta-lactamase/transpeptidase-like"/>
    <property type="match status" value="1"/>
</dbReference>
<dbReference type="EMBL" id="JACIDK010000001">
    <property type="protein sequence ID" value="MBB3890164.1"/>
    <property type="molecule type" value="Genomic_DNA"/>
</dbReference>
<keyword evidence="3" id="KW-1185">Reference proteome</keyword>
<sequence>MADPRSLGFCPDRLAKLDRFITEKYLQPGRMPCAQVLIARHGEIVHEFVGGRRDVARDLASGADTIFRIYSMTKPITSVAFMMLVEEGKVALDDPVHRFIPEWANLGVFNAGVTGGFLTKPVARPMQMVDLLRHTSGLTYGFQNRTNVDAAYRKAGVGEIGSTLPLEAMIQTLATLPLEFSPGEAWNYSVSTDVLGYLVGKIAGVPFEQFLQERIFTPLGMTDTGFRVREGQGGRFASCYNATPKGGLDLQDDATTSPYLQPPSFVSGGGGLVSTAADYMKFCQMLLNRGEFGGVQLLAPKTLDLMTANHLPDGKDLTQLSRSLFSEATNAGVGFGLGFAVVQDAPRTLVPCSDGEFYWGGAASTAFWVDPAEDLSVVFMTQVLPSSAYPVRRELRTLVYSALIEPAV</sequence>
<protein>
    <submittedName>
        <fullName evidence="2">CubicO group peptidase (Beta-lactamase class C family)</fullName>
    </submittedName>
</protein>
<dbReference type="PANTHER" id="PTHR43283:SF3">
    <property type="entry name" value="BETA-LACTAMASE FAMILY PROTEIN (AFU_ORTHOLOGUE AFUA_5G07500)"/>
    <property type="match status" value="1"/>
</dbReference>
<dbReference type="AlphaFoldDB" id="A0A839ZVS6"/>